<dbReference type="PROSITE" id="PS51123">
    <property type="entry name" value="OMPA_2"/>
    <property type="match status" value="1"/>
</dbReference>
<sequence>MNKLHPLLRSSLIAICLLGGIAEMNGQFLKKLGKAAERAAERTVERRVENETAEKTDQALDSIFERDSGNSQEKGSPMPEGIDPSGDEVGIGGQSESGPTIGESGEKTGNGRTIVRASDFEPGAVPIFQDDFKKDAQGDFPAQWDTNGGGDIVLIDGDNWFRLGGTSTYLPITKEALPENYTIEFDMLTQGLDQKTSSQSFITLILEDTPLFQKPRNFAMVELSPCQFISSRGVVEKVIDGERQLRNEIGKDYRPLIDGQSRISVAVNKTRMRVWMNDNKLVDVPRLVPEADLTFKILTRGLRDDPNLDEIYITNFRIGKAGVDNRNKLITEGRMSTNAIQFESGSDALKPESYPIIREIAGVLEDNPDVQIKIIGHTDSEGDDGSNLSLSKKRASAVKTSLEMQYGIEGNRMVTDGKGETEPVGDNESLEGRAENRRVEFVKI</sequence>
<evidence type="ECO:0000256" key="1">
    <source>
        <dbReference type="ARBA" id="ARBA00004442"/>
    </source>
</evidence>
<organism evidence="7">
    <name type="scientific">Pricia antarctica</name>
    <dbReference type="NCBI Taxonomy" id="641691"/>
    <lineage>
        <taxon>Bacteria</taxon>
        <taxon>Pseudomonadati</taxon>
        <taxon>Bacteroidota</taxon>
        <taxon>Flavobacteriia</taxon>
        <taxon>Flavobacteriales</taxon>
        <taxon>Flavobacteriaceae</taxon>
        <taxon>Pricia</taxon>
    </lineage>
</organism>
<evidence type="ECO:0000256" key="2">
    <source>
        <dbReference type="ARBA" id="ARBA00023136"/>
    </source>
</evidence>
<feature type="region of interest" description="Disordered" evidence="5">
    <location>
        <begin position="42"/>
        <end position="111"/>
    </location>
</feature>
<dbReference type="EMBL" id="DRGL01000021">
    <property type="protein sequence ID" value="HEA20127.1"/>
    <property type="molecule type" value="Genomic_DNA"/>
</dbReference>
<dbReference type="GO" id="GO:0009279">
    <property type="term" value="C:cell outer membrane"/>
    <property type="evidence" value="ECO:0007669"/>
    <property type="project" value="UniProtKB-SubCell"/>
</dbReference>
<dbReference type="SUPFAM" id="SSF103088">
    <property type="entry name" value="OmpA-like"/>
    <property type="match status" value="1"/>
</dbReference>
<gene>
    <name evidence="7" type="ORF">ENH87_04350</name>
</gene>
<comment type="subcellular location">
    <subcellularLocation>
        <location evidence="1">Cell outer membrane</location>
    </subcellularLocation>
</comment>
<evidence type="ECO:0000313" key="7">
    <source>
        <dbReference type="EMBL" id="HEA20127.1"/>
    </source>
</evidence>
<protein>
    <submittedName>
        <fullName evidence="7">OmpA family protein</fullName>
    </submittedName>
</protein>
<dbReference type="InterPro" id="IPR036737">
    <property type="entry name" value="OmpA-like_sf"/>
</dbReference>
<dbReference type="InterPro" id="IPR006665">
    <property type="entry name" value="OmpA-like"/>
</dbReference>
<evidence type="ECO:0000256" key="4">
    <source>
        <dbReference type="PROSITE-ProRule" id="PRU00473"/>
    </source>
</evidence>
<feature type="compositionally biased region" description="Basic and acidic residues" evidence="5">
    <location>
        <begin position="42"/>
        <end position="68"/>
    </location>
</feature>
<dbReference type="Proteomes" id="UP000886191">
    <property type="component" value="Unassembled WGS sequence"/>
</dbReference>
<dbReference type="Pfam" id="PF00691">
    <property type="entry name" value="OmpA"/>
    <property type="match status" value="1"/>
</dbReference>
<dbReference type="AlphaFoldDB" id="A0A831QNG9"/>
<reference evidence="7" key="1">
    <citation type="journal article" date="2020" name="mSystems">
        <title>Genome- and Community-Level Interaction Insights into Carbon Utilization and Element Cycling Functions of Hydrothermarchaeota in Hydrothermal Sediment.</title>
        <authorList>
            <person name="Zhou Z."/>
            <person name="Liu Y."/>
            <person name="Xu W."/>
            <person name="Pan J."/>
            <person name="Luo Z.H."/>
            <person name="Li M."/>
        </authorList>
    </citation>
    <scope>NUCLEOTIDE SEQUENCE [LARGE SCALE GENOMIC DNA]</scope>
    <source>
        <strain evidence="7">HyVt-345</strain>
    </source>
</reference>
<proteinExistence type="predicted"/>
<dbReference type="Gene3D" id="3.30.1330.60">
    <property type="entry name" value="OmpA-like domain"/>
    <property type="match status" value="1"/>
</dbReference>
<name>A0A831QNG9_9FLAO</name>
<dbReference type="PANTHER" id="PTHR30329">
    <property type="entry name" value="STATOR ELEMENT OF FLAGELLAR MOTOR COMPLEX"/>
    <property type="match status" value="1"/>
</dbReference>
<evidence type="ECO:0000256" key="3">
    <source>
        <dbReference type="ARBA" id="ARBA00023237"/>
    </source>
</evidence>
<keyword evidence="3" id="KW-0998">Cell outer membrane</keyword>
<evidence type="ECO:0000259" key="6">
    <source>
        <dbReference type="PROSITE" id="PS51123"/>
    </source>
</evidence>
<dbReference type="InterPro" id="IPR006664">
    <property type="entry name" value="OMP_bac"/>
</dbReference>
<dbReference type="PRINTS" id="PR01021">
    <property type="entry name" value="OMPADOMAIN"/>
</dbReference>
<comment type="caution">
    <text evidence="7">The sequence shown here is derived from an EMBL/GenBank/DDBJ whole genome shotgun (WGS) entry which is preliminary data.</text>
</comment>
<dbReference type="PANTHER" id="PTHR30329:SF21">
    <property type="entry name" value="LIPOPROTEIN YIAD-RELATED"/>
    <property type="match status" value="1"/>
</dbReference>
<evidence type="ECO:0000256" key="5">
    <source>
        <dbReference type="SAM" id="MobiDB-lite"/>
    </source>
</evidence>
<dbReference type="CDD" id="cd07185">
    <property type="entry name" value="OmpA_C-like"/>
    <property type="match status" value="1"/>
</dbReference>
<keyword evidence="2 4" id="KW-0472">Membrane</keyword>
<accession>A0A831QNG9</accession>
<dbReference type="InterPro" id="IPR050330">
    <property type="entry name" value="Bact_OuterMem_StrucFunc"/>
</dbReference>
<feature type="region of interest" description="Disordered" evidence="5">
    <location>
        <begin position="413"/>
        <end position="436"/>
    </location>
</feature>
<feature type="domain" description="OmpA-like" evidence="6">
    <location>
        <begin position="329"/>
        <end position="444"/>
    </location>
</feature>